<protein>
    <recommendedName>
        <fullName evidence="4">Alpha-ketoglutarate decarboxylase</fullName>
    </recommendedName>
</protein>
<accession>I3C4K3</accession>
<reference evidence="2 3" key="1">
    <citation type="submission" date="2012-02" db="EMBL/GenBank/DDBJ databases">
        <title>Improved High-Quality Draft genome of Joostella marina DSM 19592.</title>
        <authorList>
            <consortium name="US DOE Joint Genome Institute (JGI-PGF)"/>
            <person name="Lucas S."/>
            <person name="Copeland A."/>
            <person name="Lapidus A."/>
            <person name="Bruce D."/>
            <person name="Goodwin L."/>
            <person name="Pitluck S."/>
            <person name="Peters L."/>
            <person name="Chertkov O."/>
            <person name="Ovchinnikova G."/>
            <person name="Kyrpides N."/>
            <person name="Mavromatis K."/>
            <person name="Detter J.C."/>
            <person name="Han C."/>
            <person name="Land M."/>
            <person name="Hauser L."/>
            <person name="Markowitz V."/>
            <person name="Cheng J.-F."/>
            <person name="Hugenholtz P."/>
            <person name="Woyke T."/>
            <person name="Wu D."/>
            <person name="Tindall B."/>
            <person name="Brambilla E."/>
            <person name="Klenk H.-P."/>
            <person name="Eisen J.A."/>
        </authorList>
    </citation>
    <scope>NUCLEOTIDE SEQUENCE [LARGE SCALE GENOMIC DNA]</scope>
    <source>
        <strain evidence="2 3">DSM 19592</strain>
    </source>
</reference>
<dbReference type="Proteomes" id="UP000004690">
    <property type="component" value="Unassembled WGS sequence"/>
</dbReference>
<dbReference type="SUPFAM" id="SSF56935">
    <property type="entry name" value="Porins"/>
    <property type="match status" value="1"/>
</dbReference>
<feature type="signal peptide" evidence="1">
    <location>
        <begin position="1"/>
        <end position="27"/>
    </location>
</feature>
<evidence type="ECO:0008006" key="4">
    <source>
        <dbReference type="Google" id="ProtNLM"/>
    </source>
</evidence>
<dbReference type="OrthoDB" id="1160493at2"/>
<sequence length="180" mass="20610">MHIYNKSCFKKYIFALFMLGITQFATAQMTQNYRSPNFWDNVRFGGGLGLGFGNDFFSGSITPSAIYQVNDKFATGVGLNFTYTDDRNYTATVFGGSVLGFYSPIREIQLSAEFEELHVNRKYEYDGIPDFRDEYWYPALHLGAGYNTGPVTIGVRYDVLYDDDKSIYGTPFMPFVRVYF</sequence>
<dbReference type="HOGENOM" id="CLU_125390_0_0_10"/>
<keyword evidence="1" id="KW-0732">Signal</keyword>
<evidence type="ECO:0000256" key="1">
    <source>
        <dbReference type="SAM" id="SignalP"/>
    </source>
</evidence>
<dbReference type="eggNOG" id="ENOG5030398">
    <property type="taxonomic scope" value="Bacteria"/>
</dbReference>
<evidence type="ECO:0000313" key="3">
    <source>
        <dbReference type="Proteomes" id="UP000004690"/>
    </source>
</evidence>
<feature type="chain" id="PRO_5003668791" description="Alpha-ketoglutarate decarboxylase" evidence="1">
    <location>
        <begin position="28"/>
        <end position="180"/>
    </location>
</feature>
<evidence type="ECO:0000313" key="2">
    <source>
        <dbReference type="EMBL" id="EIJ38546.1"/>
    </source>
</evidence>
<dbReference type="STRING" id="926559.JoomaDRAFT_1531"/>
<proteinExistence type="predicted"/>
<gene>
    <name evidence="2" type="ORF">JoomaDRAFT_1531</name>
</gene>
<dbReference type="EMBL" id="JH651379">
    <property type="protein sequence ID" value="EIJ38546.1"/>
    <property type="molecule type" value="Genomic_DNA"/>
</dbReference>
<dbReference type="RefSeq" id="WP_008611781.1">
    <property type="nucleotide sequence ID" value="NZ_JH651379.1"/>
</dbReference>
<organism evidence="2 3">
    <name type="scientific">Galbibacter orientalis DSM 19592</name>
    <dbReference type="NCBI Taxonomy" id="926559"/>
    <lineage>
        <taxon>Bacteria</taxon>
        <taxon>Pseudomonadati</taxon>
        <taxon>Bacteroidota</taxon>
        <taxon>Flavobacteriia</taxon>
        <taxon>Flavobacteriales</taxon>
        <taxon>Flavobacteriaceae</taxon>
        <taxon>Galbibacter</taxon>
    </lineage>
</organism>
<name>I3C4K3_9FLAO</name>
<dbReference type="AlphaFoldDB" id="I3C4K3"/>
<keyword evidence="3" id="KW-1185">Reference proteome</keyword>